<dbReference type="HOGENOM" id="CLU_007940_0_0_1"/>
<feature type="domain" description="DM13" evidence="5">
    <location>
        <begin position="136"/>
        <end position="251"/>
    </location>
</feature>
<evidence type="ECO:0000256" key="1">
    <source>
        <dbReference type="ARBA" id="ARBA00022737"/>
    </source>
</evidence>
<feature type="signal peptide" evidence="3">
    <location>
        <begin position="1"/>
        <end position="17"/>
    </location>
</feature>
<dbReference type="Proteomes" id="UP000014500">
    <property type="component" value="Unassembled WGS sequence"/>
</dbReference>
<evidence type="ECO:0000313" key="7">
    <source>
        <dbReference type="Proteomes" id="UP000014500"/>
    </source>
</evidence>
<evidence type="ECO:0000256" key="2">
    <source>
        <dbReference type="SAM" id="MobiDB-lite"/>
    </source>
</evidence>
<dbReference type="Pfam" id="PF10517">
    <property type="entry name" value="DM13"/>
    <property type="match status" value="2"/>
</dbReference>
<dbReference type="SMART" id="SM00664">
    <property type="entry name" value="DoH"/>
    <property type="match status" value="1"/>
</dbReference>
<dbReference type="PANTHER" id="PTHR24036">
    <property type="entry name" value="SKELETOR-RELATED"/>
    <property type="match status" value="1"/>
</dbReference>
<feature type="compositionally biased region" description="Gly residues" evidence="2">
    <location>
        <begin position="638"/>
        <end position="673"/>
    </location>
</feature>
<feature type="compositionally biased region" description="Gly residues" evidence="2">
    <location>
        <begin position="552"/>
        <end position="586"/>
    </location>
</feature>
<feature type="compositionally biased region" description="Gly residues" evidence="2">
    <location>
        <begin position="595"/>
        <end position="606"/>
    </location>
</feature>
<sequence length="914" mass="99817">MAIACLLLLYLFQGVGTQSPVLQNQYYGRSIGRLRTFAHGVQGEAFAVDESSILLKGFSYDGQGDLNLQSIDLNLQFEDLNLQFVDLNLQEDPLRAYKSEDLVIKLPAGRRIKDIKWLCVWDRQFTMNYGDVYVPGDFEPPRPQLLPEFSRLSHGVRSGNITLVDSKTIFVPQFFYDGTAQETYFIVGVGSQPSSQGTRIPDEKGSTQPLQAYTGRDLTIKLPAEISISSIHWLAVFSFAANQNFGHVYFPIGINIPPNLQGIQGYMGPSGPYLPGSNFPYGTAAFTGNNPGNNPYPGSYQSGFPASSQLGPNYNMPGQQQYGSGMGTGLMDDFPNCETLLRGRLQVSWKTLGDQVQIRLAAQMGDNDWVAFGVSGAPMSNQMINGDVAVAFYERDTNRVNVIDYFLQSKQACTGNSGVCPDTRLGGQNNVQLISGQRVNGITYATYQRPLNAGDDKDRPFANFGATIVIAAIGPLNVREVAYHGPSKTDETVRIEINRTPLRNCQVPLGGTGSYGGYGQTGYGQPSYGQPGYGQPGYGQPGYTGSTYGQPGQPGYGQPGYGQPGQPGYGQPGYGQPGYGQPGQPGYGQQPGQYGQPGYGQPGYGQPGYTNQPGQYGQPGYGQPGYGQPGYTQPGQFGQPGYGQPGYGQPGYGQPGQPGYGQPGYTPGGYGQTGYGQGQPGYGAYGTGYTGSLGPWNMPRRIQNSQEIRCQMGPSGPPDKGYSAYTGKQTYALVWWCNELMAPEIWVDYGQTYRFYIEGGDDSTNPDKYNPFYITDDPDGGYMNKPEEQRRNYRVYAGLTTDARGYQKPSAAGRYCEWKLRDYQDSNKALLASTFEEYRNYFTLDCEPGQTTPLIFTPDANMPQMVYYQSFTKPHMGFRIVVNRHAWGTGSVALPSQMTVVGLILLLTLLFNRA</sequence>
<dbReference type="OMA" id="PYQYDIW"/>
<evidence type="ECO:0008006" key="8">
    <source>
        <dbReference type="Google" id="ProtNLM"/>
    </source>
</evidence>
<evidence type="ECO:0000259" key="5">
    <source>
        <dbReference type="PROSITE" id="PS51549"/>
    </source>
</evidence>
<evidence type="ECO:0000259" key="4">
    <source>
        <dbReference type="PROSITE" id="PS50836"/>
    </source>
</evidence>
<dbReference type="PROSITE" id="PS51549">
    <property type="entry name" value="DM13"/>
    <property type="match status" value="2"/>
</dbReference>
<keyword evidence="1" id="KW-0677">Repeat</keyword>
<dbReference type="SMART" id="SM00686">
    <property type="entry name" value="DM13"/>
    <property type="match status" value="2"/>
</dbReference>
<evidence type="ECO:0000256" key="3">
    <source>
        <dbReference type="SAM" id="SignalP"/>
    </source>
</evidence>
<dbReference type="Pfam" id="PF03351">
    <property type="entry name" value="DOMON"/>
    <property type="match status" value="1"/>
</dbReference>
<accession>T1J334</accession>
<reference evidence="6" key="2">
    <citation type="submission" date="2015-02" db="UniProtKB">
        <authorList>
            <consortium name="EnsemblMetazoa"/>
        </authorList>
    </citation>
    <scope>IDENTIFICATION</scope>
</reference>
<dbReference type="PhylomeDB" id="T1J334"/>
<dbReference type="InterPro" id="IPR045266">
    <property type="entry name" value="DOH_DOMON"/>
</dbReference>
<protein>
    <recommendedName>
        <fullName evidence="8">DOMON domain-containing protein</fullName>
    </recommendedName>
</protein>
<name>T1J334_STRMM</name>
<feature type="compositionally biased region" description="Gly residues" evidence="2">
    <location>
        <begin position="531"/>
        <end position="542"/>
    </location>
</feature>
<dbReference type="AlphaFoldDB" id="T1J334"/>
<feature type="compositionally biased region" description="Low complexity" evidence="2">
    <location>
        <begin position="607"/>
        <end position="616"/>
    </location>
</feature>
<feature type="domain" description="DOMON" evidence="4">
    <location>
        <begin position="343"/>
        <end position="474"/>
    </location>
</feature>
<dbReference type="InterPro" id="IPR052126">
    <property type="entry name" value="Spindle_Org/Thrombomodulin"/>
</dbReference>
<keyword evidence="7" id="KW-1185">Reference proteome</keyword>
<dbReference type="EnsemblMetazoa" id="SMAR007992-RA">
    <property type="protein sequence ID" value="SMAR007992-PA"/>
    <property type="gene ID" value="SMAR007992"/>
</dbReference>
<dbReference type="InterPro" id="IPR019545">
    <property type="entry name" value="DM13_domain"/>
</dbReference>
<dbReference type="InterPro" id="IPR005018">
    <property type="entry name" value="DOMON_domain"/>
</dbReference>
<dbReference type="EMBL" id="JH431820">
    <property type="status" value="NOT_ANNOTATED_CDS"/>
    <property type="molecule type" value="Genomic_DNA"/>
</dbReference>
<proteinExistence type="predicted"/>
<feature type="region of interest" description="Disordered" evidence="2">
    <location>
        <begin position="521"/>
        <end position="673"/>
    </location>
</feature>
<dbReference type="eggNOG" id="KOG4731">
    <property type="taxonomic scope" value="Eukaryota"/>
</dbReference>
<reference evidence="7" key="1">
    <citation type="submission" date="2011-05" db="EMBL/GenBank/DDBJ databases">
        <authorList>
            <person name="Richards S.R."/>
            <person name="Qu J."/>
            <person name="Jiang H."/>
            <person name="Jhangiani S.N."/>
            <person name="Agravi P."/>
            <person name="Goodspeed R."/>
            <person name="Gross S."/>
            <person name="Mandapat C."/>
            <person name="Jackson L."/>
            <person name="Mathew T."/>
            <person name="Pu L."/>
            <person name="Thornton R."/>
            <person name="Saada N."/>
            <person name="Wilczek-Boney K.B."/>
            <person name="Lee S."/>
            <person name="Kovar C."/>
            <person name="Wu Y."/>
            <person name="Scherer S.E."/>
            <person name="Worley K.C."/>
            <person name="Muzny D.M."/>
            <person name="Gibbs R."/>
        </authorList>
    </citation>
    <scope>NUCLEOTIDE SEQUENCE</scope>
    <source>
        <strain evidence="7">Brora</strain>
    </source>
</reference>
<dbReference type="eggNOG" id="KOG3544">
    <property type="taxonomic scope" value="Eukaryota"/>
</dbReference>
<keyword evidence="3" id="KW-0732">Signal</keyword>
<organism evidence="6 7">
    <name type="scientific">Strigamia maritima</name>
    <name type="common">European centipede</name>
    <name type="synonym">Geophilus maritimus</name>
    <dbReference type="NCBI Taxonomy" id="126957"/>
    <lineage>
        <taxon>Eukaryota</taxon>
        <taxon>Metazoa</taxon>
        <taxon>Ecdysozoa</taxon>
        <taxon>Arthropoda</taxon>
        <taxon>Myriapoda</taxon>
        <taxon>Chilopoda</taxon>
        <taxon>Pleurostigmophora</taxon>
        <taxon>Geophilomorpha</taxon>
        <taxon>Linotaeniidae</taxon>
        <taxon>Strigamia</taxon>
    </lineage>
</organism>
<feature type="compositionally biased region" description="Gly residues" evidence="2">
    <location>
        <begin position="617"/>
        <end position="628"/>
    </location>
</feature>
<dbReference type="PANTHER" id="PTHR24036:SF5">
    <property type="entry name" value="THROMBOMODULIN"/>
    <property type="match status" value="1"/>
</dbReference>
<dbReference type="PROSITE" id="PS50836">
    <property type="entry name" value="DOMON"/>
    <property type="match status" value="1"/>
</dbReference>
<feature type="chain" id="PRO_5004579838" description="DOMON domain-containing protein" evidence="3">
    <location>
        <begin position="18"/>
        <end position="914"/>
    </location>
</feature>
<feature type="domain" description="DM13" evidence="5">
    <location>
        <begin position="28"/>
        <end position="135"/>
    </location>
</feature>
<evidence type="ECO:0000313" key="6">
    <source>
        <dbReference type="EnsemblMetazoa" id="SMAR007992-PA"/>
    </source>
</evidence>
<dbReference type="CDD" id="cd09631">
    <property type="entry name" value="DOMON_DOH"/>
    <property type="match status" value="1"/>
</dbReference>